<dbReference type="PANTHER" id="PTHR42747">
    <property type="entry name" value="NITRONATE MONOOXYGENASE-RELATED"/>
    <property type="match status" value="1"/>
</dbReference>
<reference evidence="1 2" key="1">
    <citation type="submission" date="2021-05" db="EMBL/GenBank/DDBJ databases">
        <title>Novel Bacillus species.</title>
        <authorList>
            <person name="Liu G."/>
        </authorList>
    </citation>
    <scope>NUCLEOTIDE SEQUENCE [LARGE SCALE GENOMIC DNA]</scope>
    <source>
        <strain evidence="2">FJAT-49780</strain>
    </source>
</reference>
<evidence type="ECO:0000313" key="2">
    <source>
        <dbReference type="Proteomes" id="UP000681414"/>
    </source>
</evidence>
<dbReference type="SUPFAM" id="SSF51412">
    <property type="entry name" value="Inosine monophosphate dehydrogenase (IMPDH)"/>
    <property type="match status" value="1"/>
</dbReference>
<dbReference type="Gene3D" id="3.20.20.70">
    <property type="entry name" value="Aldolase class I"/>
    <property type="match status" value="1"/>
</dbReference>
<dbReference type="GO" id="GO:0018580">
    <property type="term" value="F:nitronate monooxygenase activity"/>
    <property type="evidence" value="ECO:0007669"/>
    <property type="project" value="TreeGrafter"/>
</dbReference>
<protein>
    <submittedName>
        <fullName evidence="1">Nitronate monooxygenase</fullName>
    </submittedName>
</protein>
<evidence type="ECO:0000313" key="1">
    <source>
        <dbReference type="EMBL" id="MBS4197899.1"/>
    </source>
</evidence>
<keyword evidence="1" id="KW-0560">Oxidoreductase</keyword>
<dbReference type="Pfam" id="PF03060">
    <property type="entry name" value="NMO"/>
    <property type="match status" value="1"/>
</dbReference>
<accession>A0A942YJA6</accession>
<comment type="caution">
    <text evidence="1">The sequence shown here is derived from an EMBL/GenBank/DDBJ whole genome shotgun (WGS) entry which is preliminary data.</text>
</comment>
<organism evidence="1 2">
    <name type="scientific">Lederbergia citri</name>
    <dbReference type="NCBI Taxonomy" id="2833580"/>
    <lineage>
        <taxon>Bacteria</taxon>
        <taxon>Bacillati</taxon>
        <taxon>Bacillota</taxon>
        <taxon>Bacilli</taxon>
        <taxon>Bacillales</taxon>
        <taxon>Bacillaceae</taxon>
        <taxon>Lederbergia</taxon>
    </lineage>
</organism>
<dbReference type="EMBL" id="JAGYPG010000006">
    <property type="protein sequence ID" value="MBS4197899.1"/>
    <property type="molecule type" value="Genomic_DNA"/>
</dbReference>
<gene>
    <name evidence="1" type="ORF">KHA97_22940</name>
</gene>
<name>A0A942YJA6_9BACI</name>
<dbReference type="InterPro" id="IPR013785">
    <property type="entry name" value="Aldolase_TIM"/>
</dbReference>
<dbReference type="Proteomes" id="UP000681414">
    <property type="component" value="Unassembled WGS sequence"/>
</dbReference>
<dbReference type="AlphaFoldDB" id="A0A942YJA6"/>
<keyword evidence="1" id="KW-0503">Monooxygenase</keyword>
<proteinExistence type="predicted"/>
<keyword evidence="2" id="KW-1185">Reference proteome</keyword>
<dbReference type="PANTHER" id="PTHR42747:SF3">
    <property type="entry name" value="NITRONATE MONOOXYGENASE-RELATED"/>
    <property type="match status" value="1"/>
</dbReference>
<sequence length="95" mass="10683">MRPLGAKGLQMGTAFLTCMESGTNKVHKEVILNANEDRSFSGKWARGIKNKFILEMQKHETLLPNFPVQNTKCGQKLFSCIKKTPKPNGLRASKY</sequence>